<proteinExistence type="predicted"/>
<dbReference type="PROSITE" id="PS51781">
    <property type="entry name" value="SH3B"/>
    <property type="match status" value="1"/>
</dbReference>
<keyword evidence="2" id="KW-1133">Transmembrane helix</keyword>
<accession>A0A6N2TXJ9</accession>
<feature type="domain" description="SH3b" evidence="3">
    <location>
        <begin position="243"/>
        <end position="303"/>
    </location>
</feature>
<dbReference type="AlphaFoldDB" id="A0A6N2TXJ9"/>
<evidence type="ECO:0000259" key="3">
    <source>
        <dbReference type="PROSITE" id="PS51781"/>
    </source>
</evidence>
<dbReference type="InterPro" id="IPR003646">
    <property type="entry name" value="SH3-like_bac-type"/>
</dbReference>
<feature type="region of interest" description="Disordered" evidence="1">
    <location>
        <begin position="38"/>
        <end position="84"/>
    </location>
</feature>
<sequence length="303" mass="32771">MDNFREWLSDNLRYFMLGGAILVIVAVLFFGIRACVGGGKGASDKEKTNTVEDNSQGNDPSSPEDDGETNDGKKEEDTNPLEEGDADVAAFMQSYYKALGERDVTTLKTLVSDLSASDETRISNAKDYIEGYETGNVYTKKGLDNNSYVVYTCYNYICKGIETPVPSLGYAYVVKEEDGSFRILGAADQNTKVSEYMEGLLADADVQKLRAEVQAEYDAAQKKDSALAAFLQGLGEDASKSEGGTSLMTVTEGCNVRAAADGEADIIGGLDAGTQVEKKGQEGEWIQIEYEGQTAYVHSSLLE</sequence>
<keyword evidence="2" id="KW-0812">Transmembrane</keyword>
<gene>
    <name evidence="4" type="ORF">BGLFYP119_01826</name>
</gene>
<evidence type="ECO:0000313" key="4">
    <source>
        <dbReference type="EMBL" id="VYT10714.1"/>
    </source>
</evidence>
<dbReference type="Gene3D" id="2.30.30.40">
    <property type="entry name" value="SH3 Domains"/>
    <property type="match status" value="1"/>
</dbReference>
<keyword evidence="2" id="KW-0472">Membrane</keyword>
<evidence type="ECO:0000256" key="2">
    <source>
        <dbReference type="SAM" id="Phobius"/>
    </source>
</evidence>
<dbReference type="RefSeq" id="WP_412110122.1">
    <property type="nucleotide sequence ID" value="NZ_CACRST010000017.1"/>
</dbReference>
<dbReference type="EMBL" id="CACRST010000017">
    <property type="protein sequence ID" value="VYT10714.1"/>
    <property type="molecule type" value="Genomic_DNA"/>
</dbReference>
<feature type="transmembrane region" description="Helical" evidence="2">
    <location>
        <begin position="12"/>
        <end position="36"/>
    </location>
</feature>
<dbReference type="SMART" id="SM00287">
    <property type="entry name" value="SH3b"/>
    <property type="match status" value="1"/>
</dbReference>
<name>A0A6N2TXJ9_9FIRM</name>
<dbReference type="Pfam" id="PF08239">
    <property type="entry name" value="SH3_3"/>
    <property type="match status" value="1"/>
</dbReference>
<feature type="compositionally biased region" description="Polar residues" evidence="1">
    <location>
        <begin position="51"/>
        <end position="61"/>
    </location>
</feature>
<evidence type="ECO:0000256" key="1">
    <source>
        <dbReference type="SAM" id="MobiDB-lite"/>
    </source>
</evidence>
<protein>
    <submittedName>
        <fullName evidence="4">Bacterial SH3 domain protein</fullName>
    </submittedName>
</protein>
<reference evidence="4" key="1">
    <citation type="submission" date="2019-11" db="EMBL/GenBank/DDBJ databases">
        <authorList>
            <person name="Feng L."/>
        </authorList>
    </citation>
    <scope>NUCLEOTIDE SEQUENCE</scope>
    <source>
        <strain evidence="4">BgluceraseaLFYP119</strain>
    </source>
</reference>
<organism evidence="4">
    <name type="scientific">Blautia glucerasea</name>
    <dbReference type="NCBI Taxonomy" id="536633"/>
    <lineage>
        <taxon>Bacteria</taxon>
        <taxon>Bacillati</taxon>
        <taxon>Bacillota</taxon>
        <taxon>Clostridia</taxon>
        <taxon>Lachnospirales</taxon>
        <taxon>Lachnospiraceae</taxon>
        <taxon>Blautia</taxon>
    </lineage>
</organism>